<organism evidence="9 10">
    <name type="scientific">Venturia nashicola</name>
    <dbReference type="NCBI Taxonomy" id="86259"/>
    <lineage>
        <taxon>Eukaryota</taxon>
        <taxon>Fungi</taxon>
        <taxon>Dikarya</taxon>
        <taxon>Ascomycota</taxon>
        <taxon>Pezizomycotina</taxon>
        <taxon>Dothideomycetes</taxon>
        <taxon>Pleosporomycetidae</taxon>
        <taxon>Venturiales</taxon>
        <taxon>Venturiaceae</taxon>
        <taxon>Venturia</taxon>
    </lineage>
</organism>
<evidence type="ECO:0000256" key="6">
    <source>
        <dbReference type="ARBA" id="ARBA00022737"/>
    </source>
</evidence>
<evidence type="ECO:0000259" key="8">
    <source>
        <dbReference type="Pfam" id="PF00432"/>
    </source>
</evidence>
<proteinExistence type="inferred from homology"/>
<dbReference type="GO" id="GO:0004662">
    <property type="term" value="F:CAAX-protein geranylgeranyltransferase activity"/>
    <property type="evidence" value="ECO:0007669"/>
    <property type="project" value="TreeGrafter"/>
</dbReference>
<dbReference type="GO" id="GO:0046872">
    <property type="term" value="F:metal ion binding"/>
    <property type="evidence" value="ECO:0007669"/>
    <property type="project" value="UniProtKB-KW"/>
</dbReference>
<reference evidence="9 10" key="1">
    <citation type="submission" date="2019-04" db="EMBL/GenBank/DDBJ databases">
        <title>High contiguity whole genome sequence and gene annotation resource for two Venturia nashicola isolates.</title>
        <authorList>
            <person name="Prokchorchik M."/>
            <person name="Won K."/>
            <person name="Lee Y."/>
            <person name="Choi E.D."/>
            <person name="Segonzac C."/>
            <person name="Sohn K.H."/>
        </authorList>
    </citation>
    <scope>NUCLEOTIDE SEQUENCE [LARGE SCALE GENOMIC DNA]</scope>
    <source>
        <strain evidence="9 10">PRI2</strain>
    </source>
</reference>
<name>A0A4Z1PCK7_9PEZI</name>
<comment type="caution">
    <text evidence="9">The sequence shown here is derived from an EMBL/GenBank/DDBJ whole genome shotgun (WGS) entry which is preliminary data.</text>
</comment>
<evidence type="ECO:0000313" key="10">
    <source>
        <dbReference type="Proteomes" id="UP000298493"/>
    </source>
</evidence>
<keyword evidence="7" id="KW-0862">Zinc</keyword>
<keyword evidence="6" id="KW-0677">Repeat</keyword>
<keyword evidence="3" id="KW-0637">Prenyltransferase</keyword>
<dbReference type="Gene3D" id="1.50.10.20">
    <property type="match status" value="1"/>
</dbReference>
<dbReference type="InterPro" id="IPR008930">
    <property type="entry name" value="Terpenoid_cyclase/PrenylTrfase"/>
</dbReference>
<dbReference type="EMBL" id="SNSC02000001">
    <property type="protein sequence ID" value="TID27251.1"/>
    <property type="molecule type" value="Genomic_DNA"/>
</dbReference>
<keyword evidence="4" id="KW-0808">Transferase</keyword>
<gene>
    <name evidence="9" type="ORF">E6O75_ATG00018</name>
</gene>
<dbReference type="GO" id="GO:0005953">
    <property type="term" value="C:CAAX-protein geranylgeranyltransferase complex"/>
    <property type="evidence" value="ECO:0007669"/>
    <property type="project" value="TreeGrafter"/>
</dbReference>
<evidence type="ECO:0000313" key="9">
    <source>
        <dbReference type="EMBL" id="TID27251.1"/>
    </source>
</evidence>
<dbReference type="Pfam" id="PF00432">
    <property type="entry name" value="Prenyltrans"/>
    <property type="match status" value="1"/>
</dbReference>
<comment type="cofactor">
    <cofactor evidence="1">
        <name>Zn(2+)</name>
        <dbReference type="ChEBI" id="CHEBI:29105"/>
    </cofactor>
</comment>
<evidence type="ECO:0000256" key="7">
    <source>
        <dbReference type="ARBA" id="ARBA00022833"/>
    </source>
</evidence>
<feature type="domain" description="Prenyltransferase alpha-alpha toroid" evidence="8">
    <location>
        <begin position="16"/>
        <end position="412"/>
    </location>
</feature>
<dbReference type="Proteomes" id="UP000298493">
    <property type="component" value="Unassembled WGS sequence"/>
</dbReference>
<dbReference type="InterPro" id="IPR001330">
    <property type="entry name" value="Prenyltrans"/>
</dbReference>
<keyword evidence="5" id="KW-0479">Metal-binding</keyword>
<evidence type="ECO:0000256" key="2">
    <source>
        <dbReference type="ARBA" id="ARBA00010497"/>
    </source>
</evidence>
<dbReference type="STRING" id="86259.A0A4Z1PCK7"/>
<protein>
    <submittedName>
        <fullName evidence="9">Gb</fullName>
    </submittedName>
</protein>
<evidence type="ECO:0000256" key="1">
    <source>
        <dbReference type="ARBA" id="ARBA00001947"/>
    </source>
</evidence>
<dbReference type="SUPFAM" id="SSF48239">
    <property type="entry name" value="Terpenoid cyclases/Protein prenyltransferases"/>
    <property type="match status" value="1"/>
</dbReference>
<evidence type="ECO:0000256" key="5">
    <source>
        <dbReference type="ARBA" id="ARBA00022723"/>
    </source>
</evidence>
<evidence type="ECO:0000256" key="4">
    <source>
        <dbReference type="ARBA" id="ARBA00022679"/>
    </source>
</evidence>
<accession>A0A4Z1PCK7</accession>
<comment type="similarity">
    <text evidence="2">Belongs to the protein prenyltransferase subunit beta family.</text>
</comment>
<keyword evidence="10" id="KW-1185">Reference proteome</keyword>
<dbReference type="PANTHER" id="PTHR11774">
    <property type="entry name" value="GERANYLGERANYL TRANSFERASE TYPE BETA SUBUNIT"/>
    <property type="match status" value="1"/>
</dbReference>
<dbReference type="InterPro" id="IPR045089">
    <property type="entry name" value="PGGT1B-like"/>
</dbReference>
<evidence type="ECO:0000256" key="3">
    <source>
        <dbReference type="ARBA" id="ARBA00022602"/>
    </source>
</evidence>
<sequence>MTLTTESTSMDSPSQLNIPKHIQYWNRCLMTFLPTLYQANDANRMMLAFFIVSSMDLLHCLDSALTKEERHRYIHWVYLCQHRDGGFRGFPGGDLGHLRNEENAVWDPANVPATFFALAILAILKDDFSSVKRRECLLWLKKMQRQDGSFGETLGLNEKIEGGLDPRFGYTAMGIRAMLRGRGEGEMEDVPDLDIDLFVDCIRRSQCYDGGISESPFHEPHGGYTYCALAALSFVKRLPSTSKTTSPSFSPLSAINDPELMIHWLLQRQTTTFDEDDEFDTRGDETDTTATCHDAHSFLNLSTHDPNKDYTAFRFTPDEELQWIGFNGRCNKLADTCYSWWVGGSLAILGKSQLPQTPSNRRYLLDRTQHAIAGGFSKKEGSPPDLYHAYLGLAALALMGEEGLKGIDATACFSVEAREWIEGLGWNGGGKDNGNDETRLERKMERMGIDERNRYVEMSGG</sequence>
<dbReference type="AlphaFoldDB" id="A0A4Z1PCK7"/>
<dbReference type="PANTHER" id="PTHR11774:SF4">
    <property type="entry name" value="GERANYLGERANYL TRANSFERASE TYPE-1 SUBUNIT BETA"/>
    <property type="match status" value="1"/>
</dbReference>